<protein>
    <submittedName>
        <fullName evidence="3">Ovule protein</fullName>
    </submittedName>
</protein>
<reference evidence="3" key="1">
    <citation type="submission" date="2017-02" db="UniProtKB">
        <authorList>
            <consortium name="WormBaseParasite"/>
        </authorList>
    </citation>
    <scope>IDENTIFICATION</scope>
</reference>
<evidence type="ECO:0000313" key="3">
    <source>
        <dbReference type="WBParaSite" id="BPAG_0000447301-mRNA-1"/>
    </source>
</evidence>
<organism evidence="3">
    <name type="scientific">Brugia pahangi</name>
    <name type="common">Filarial nematode worm</name>
    <dbReference type="NCBI Taxonomy" id="6280"/>
    <lineage>
        <taxon>Eukaryota</taxon>
        <taxon>Metazoa</taxon>
        <taxon>Ecdysozoa</taxon>
        <taxon>Nematoda</taxon>
        <taxon>Chromadorea</taxon>
        <taxon>Rhabditida</taxon>
        <taxon>Spirurina</taxon>
        <taxon>Spiruromorpha</taxon>
        <taxon>Filarioidea</taxon>
        <taxon>Onchocercidae</taxon>
        <taxon>Brugia</taxon>
    </lineage>
</organism>
<keyword evidence="2" id="KW-1185">Reference proteome</keyword>
<proteinExistence type="predicted"/>
<evidence type="ECO:0000313" key="1">
    <source>
        <dbReference type="EMBL" id="VDN85623.1"/>
    </source>
</evidence>
<dbReference type="Proteomes" id="UP000278627">
    <property type="component" value="Unassembled WGS sequence"/>
</dbReference>
<accession>A0A0N4T8D6</accession>
<evidence type="ECO:0000313" key="2">
    <source>
        <dbReference type="Proteomes" id="UP000278627"/>
    </source>
</evidence>
<dbReference type="EMBL" id="UZAD01002159">
    <property type="protein sequence ID" value="VDN85623.1"/>
    <property type="molecule type" value="Genomic_DNA"/>
</dbReference>
<sequence length="135" mass="15475">MLLPEPICESPSINLVDENASSSVTLPMRSVVGFDVPKERYERKESVRMDEKGEMREETDRCRLCISQESFEFDILNPLFLLASPQSFHPIITSGQVSCHLNESNHFRHLANSIFSSLCLCFLQTYCCLAARRER</sequence>
<dbReference type="WBParaSite" id="BPAG_0000447301-mRNA-1">
    <property type="protein sequence ID" value="BPAG_0000447301-mRNA-1"/>
    <property type="gene ID" value="BPAG_0000447301"/>
</dbReference>
<gene>
    <name evidence="1" type="ORF">BPAG_LOCUS4437</name>
</gene>
<reference evidence="1 2" key="2">
    <citation type="submission" date="2018-11" db="EMBL/GenBank/DDBJ databases">
        <authorList>
            <consortium name="Pathogen Informatics"/>
        </authorList>
    </citation>
    <scope>NUCLEOTIDE SEQUENCE [LARGE SCALE GENOMIC DNA]</scope>
</reference>
<dbReference type="AlphaFoldDB" id="A0A0N4T8D6"/>
<name>A0A0N4T8D6_BRUPA</name>